<comment type="similarity">
    <text evidence="2">Belongs to the pseudouridine synthase TruB family.</text>
</comment>
<dbReference type="GO" id="GO:1990481">
    <property type="term" value="P:mRNA pseudouridine synthesis"/>
    <property type="evidence" value="ECO:0007669"/>
    <property type="project" value="TreeGrafter"/>
</dbReference>
<evidence type="ECO:0000256" key="6">
    <source>
        <dbReference type="SAM" id="MobiDB-lite"/>
    </source>
</evidence>
<dbReference type="Proteomes" id="UP000182658">
    <property type="component" value="Unassembled WGS sequence"/>
</dbReference>
<dbReference type="EC" id="5.4.99.25" evidence="3"/>
<protein>
    <recommendedName>
        <fullName evidence="3">tRNA pseudouridine(55) synthase</fullName>
        <ecNumber evidence="3">5.4.99.25</ecNumber>
    </recommendedName>
</protein>
<dbReference type="GO" id="GO:0005634">
    <property type="term" value="C:nucleus"/>
    <property type="evidence" value="ECO:0007669"/>
    <property type="project" value="TreeGrafter"/>
</dbReference>
<dbReference type="GO" id="GO:0003723">
    <property type="term" value="F:RNA binding"/>
    <property type="evidence" value="ECO:0007669"/>
    <property type="project" value="InterPro"/>
</dbReference>
<feature type="compositionally biased region" description="Basic and acidic residues" evidence="6">
    <location>
        <begin position="255"/>
        <end position="272"/>
    </location>
</feature>
<dbReference type="InterPro" id="IPR014780">
    <property type="entry name" value="tRNA_psdUridine_synth_TruB"/>
</dbReference>
<dbReference type="HAMAP" id="MF_01080">
    <property type="entry name" value="TruB_bact"/>
    <property type="match status" value="1"/>
</dbReference>
<dbReference type="SUPFAM" id="SSF55120">
    <property type="entry name" value="Pseudouridine synthase"/>
    <property type="match status" value="1"/>
</dbReference>
<feature type="compositionally biased region" description="Basic and acidic residues" evidence="6">
    <location>
        <begin position="416"/>
        <end position="430"/>
    </location>
</feature>
<feature type="compositionally biased region" description="Pro residues" evidence="6">
    <location>
        <begin position="307"/>
        <end position="319"/>
    </location>
</feature>
<dbReference type="FunCoup" id="A0A1J7J9J2">
    <property type="interactions" value="310"/>
</dbReference>
<evidence type="ECO:0000259" key="8">
    <source>
        <dbReference type="Pfam" id="PF16198"/>
    </source>
</evidence>
<dbReference type="InterPro" id="IPR002501">
    <property type="entry name" value="PsdUridine_synth_N"/>
</dbReference>
<name>A0A1J7J9J2_9PEZI</name>
<evidence type="ECO:0000313" key="10">
    <source>
        <dbReference type="Proteomes" id="UP000182658"/>
    </source>
</evidence>
<dbReference type="Pfam" id="PF01509">
    <property type="entry name" value="TruB_N"/>
    <property type="match status" value="1"/>
</dbReference>
<dbReference type="PANTHER" id="PTHR13767:SF2">
    <property type="entry name" value="PSEUDOURIDYLATE SYNTHASE TRUB1"/>
    <property type="match status" value="1"/>
</dbReference>
<keyword evidence="10" id="KW-1185">Reference proteome</keyword>
<feature type="region of interest" description="Disordered" evidence="6">
    <location>
        <begin position="410"/>
        <end position="510"/>
    </location>
</feature>
<sequence length="588" mass="64714">MAKGKVLEGVFAINKPYGMSSAQVIRDCQEYFNPSNLFAPLLQQEAEVRARESKGQQKRRGRMKRDVRVKMGHGGTLDPLATGVLILGVGKGTKALSNFITCTKTYETVVLFGASTDTYDRVGRIVKKSRYDEITRPVVEKALESFRGKYKQMPPLFAALKMDGKPIYEYAREGKPLPREIETREVDVSELEMVEWYEPGTHNHRWPTEEAQESEKYLVNSVWKLGKQQAESGETPKKLTPEQEEQETQALAEWEITKQKADERVDNLIKDKKSNKRKPSPTKPALMSGALGELPPPIPKGRGSNLIPPPPAPGTPPPWEGKGPPAAKLRMTVTSGFYVRSLCHDLGEKLDCGGMMAELVRTRQGEFSLGTEECLEYDELAKGEKVWGPQVETMLSHWMNKPIPGVVDAPKAAESASRKRGLDETAKADGEQASPKRARKNSSSPAASEIKPSIEARSAKSSPKPGRKNSSSPEHSPVKRSIEDSEAETPAAKRAKKKSQSPKLSPRKLKVEEMDAAVVLPSIENSNQPQADGVDVTKVLDAVTAAGEAKIEVVKAEEAKIEEADTAKPSVEEEEWNGIEDEPTSTKA</sequence>
<evidence type="ECO:0000256" key="5">
    <source>
        <dbReference type="ARBA" id="ARBA00023235"/>
    </source>
</evidence>
<keyword evidence="4" id="KW-0819">tRNA processing</keyword>
<evidence type="ECO:0000256" key="4">
    <source>
        <dbReference type="ARBA" id="ARBA00022694"/>
    </source>
</evidence>
<accession>A0A1J7J9J2</accession>
<evidence type="ECO:0000256" key="3">
    <source>
        <dbReference type="ARBA" id="ARBA00012787"/>
    </source>
</evidence>
<evidence type="ECO:0000259" key="7">
    <source>
        <dbReference type="Pfam" id="PF01509"/>
    </source>
</evidence>
<gene>
    <name evidence="9" type="ORF">CONLIGDRAFT_632049</name>
</gene>
<feature type="region of interest" description="Disordered" evidence="6">
    <location>
        <begin position="228"/>
        <end position="325"/>
    </location>
</feature>
<feature type="compositionally biased region" description="Basic residues" evidence="6">
    <location>
        <begin position="493"/>
        <end position="508"/>
    </location>
</feature>
<comment type="catalytic activity">
    <reaction evidence="1">
        <text>a uridine in mRNA = a pseudouridine in mRNA</text>
        <dbReference type="Rhea" id="RHEA:56644"/>
        <dbReference type="Rhea" id="RHEA-COMP:14658"/>
        <dbReference type="Rhea" id="RHEA-COMP:14659"/>
        <dbReference type="ChEBI" id="CHEBI:65314"/>
        <dbReference type="ChEBI" id="CHEBI:65315"/>
    </reaction>
</comment>
<feature type="region of interest" description="Disordered" evidence="6">
    <location>
        <begin position="560"/>
        <end position="588"/>
    </location>
</feature>
<dbReference type="GO" id="GO:0160148">
    <property type="term" value="F:tRNA pseudouridine(55) synthase activity"/>
    <property type="evidence" value="ECO:0007669"/>
    <property type="project" value="UniProtKB-EC"/>
</dbReference>
<dbReference type="EMBL" id="KV875097">
    <property type="protein sequence ID" value="OIW29945.1"/>
    <property type="molecule type" value="Genomic_DNA"/>
</dbReference>
<feature type="domain" description="Pseudouridine synthase II N-terminal" evidence="7">
    <location>
        <begin position="70"/>
        <end position="199"/>
    </location>
</feature>
<evidence type="ECO:0000256" key="1">
    <source>
        <dbReference type="ARBA" id="ARBA00001166"/>
    </source>
</evidence>
<dbReference type="InterPro" id="IPR032819">
    <property type="entry name" value="TruB_C"/>
</dbReference>
<dbReference type="OrthoDB" id="9995526at2759"/>
<keyword evidence="5" id="KW-0413">Isomerase</keyword>
<dbReference type="Gene3D" id="3.30.2350.10">
    <property type="entry name" value="Pseudouridine synthase"/>
    <property type="match status" value="1"/>
</dbReference>
<evidence type="ECO:0000256" key="2">
    <source>
        <dbReference type="ARBA" id="ARBA00008999"/>
    </source>
</evidence>
<organism evidence="9 10">
    <name type="scientific">Coniochaeta ligniaria NRRL 30616</name>
    <dbReference type="NCBI Taxonomy" id="1408157"/>
    <lineage>
        <taxon>Eukaryota</taxon>
        <taxon>Fungi</taxon>
        <taxon>Dikarya</taxon>
        <taxon>Ascomycota</taxon>
        <taxon>Pezizomycotina</taxon>
        <taxon>Sordariomycetes</taxon>
        <taxon>Sordariomycetidae</taxon>
        <taxon>Coniochaetales</taxon>
        <taxon>Coniochaetaceae</taxon>
        <taxon>Coniochaeta</taxon>
    </lineage>
</organism>
<dbReference type="InterPro" id="IPR020103">
    <property type="entry name" value="PsdUridine_synth_cat_dom_sf"/>
</dbReference>
<dbReference type="AlphaFoldDB" id="A0A1J7J9J2"/>
<evidence type="ECO:0000313" key="9">
    <source>
        <dbReference type="EMBL" id="OIW29945.1"/>
    </source>
</evidence>
<feature type="compositionally biased region" description="Acidic residues" evidence="6">
    <location>
        <begin position="572"/>
        <end position="588"/>
    </location>
</feature>
<dbReference type="PANTHER" id="PTHR13767">
    <property type="entry name" value="TRNA-PSEUDOURIDINE SYNTHASE"/>
    <property type="match status" value="1"/>
</dbReference>
<dbReference type="Pfam" id="PF16198">
    <property type="entry name" value="TruB_C_2"/>
    <property type="match status" value="1"/>
</dbReference>
<dbReference type="GO" id="GO:0006400">
    <property type="term" value="P:tRNA modification"/>
    <property type="evidence" value="ECO:0007669"/>
    <property type="project" value="TreeGrafter"/>
</dbReference>
<reference evidence="9 10" key="1">
    <citation type="submission" date="2016-10" db="EMBL/GenBank/DDBJ databases">
        <title>Draft genome sequence of Coniochaeta ligniaria NRRL30616, a lignocellulolytic fungus for bioabatement of inhibitors in plant biomass hydrolysates.</title>
        <authorList>
            <consortium name="DOE Joint Genome Institute"/>
            <person name="Jimenez D.J."/>
            <person name="Hector R.E."/>
            <person name="Riley R."/>
            <person name="Sun H."/>
            <person name="Grigoriev I.V."/>
            <person name="Van Elsas J.D."/>
            <person name="Nichols N.N."/>
        </authorList>
    </citation>
    <scope>NUCLEOTIDE SEQUENCE [LARGE SCALE GENOMIC DNA]</scope>
    <source>
        <strain evidence="9 10">NRRL 30616</strain>
    </source>
</reference>
<dbReference type="STRING" id="1408157.A0A1J7J9J2"/>
<proteinExistence type="inferred from homology"/>
<feature type="domain" description="tRNA pseudouridylate synthase B C-terminal" evidence="8">
    <location>
        <begin position="340"/>
        <end position="392"/>
    </location>
</feature>
<dbReference type="InParanoid" id="A0A1J7J9J2"/>